<feature type="transmembrane region" description="Helical" evidence="6">
    <location>
        <begin position="434"/>
        <end position="458"/>
    </location>
</feature>
<name>W7Y2L4_9BACT</name>
<dbReference type="Proteomes" id="UP000019402">
    <property type="component" value="Unassembled WGS sequence"/>
</dbReference>
<feature type="transmembrane region" description="Helical" evidence="6">
    <location>
        <begin position="39"/>
        <end position="62"/>
    </location>
</feature>
<dbReference type="PANTHER" id="PTHR30250">
    <property type="entry name" value="PST FAMILY PREDICTED COLANIC ACID TRANSPORTER"/>
    <property type="match status" value="1"/>
</dbReference>
<protein>
    <submittedName>
        <fullName evidence="7">Polysaccharide biosynthesis protein</fullName>
    </submittedName>
</protein>
<feature type="transmembrane region" description="Helical" evidence="6">
    <location>
        <begin position="344"/>
        <end position="362"/>
    </location>
</feature>
<keyword evidence="3 6" id="KW-0812">Transmembrane</keyword>
<feature type="transmembrane region" description="Helical" evidence="6">
    <location>
        <begin position="309"/>
        <end position="332"/>
    </location>
</feature>
<keyword evidence="2" id="KW-1003">Cell membrane</keyword>
<evidence type="ECO:0000256" key="2">
    <source>
        <dbReference type="ARBA" id="ARBA00022475"/>
    </source>
</evidence>
<feature type="transmembrane region" description="Helical" evidence="6">
    <location>
        <begin position="190"/>
        <end position="209"/>
    </location>
</feature>
<comment type="caution">
    <text evidence="7">The sequence shown here is derived from an EMBL/GenBank/DDBJ whole genome shotgun (WGS) entry which is preliminary data.</text>
</comment>
<feature type="transmembrane region" description="Helical" evidence="6">
    <location>
        <begin position="12"/>
        <end position="33"/>
    </location>
</feature>
<feature type="transmembrane region" description="Helical" evidence="6">
    <location>
        <begin position="374"/>
        <end position="393"/>
    </location>
</feature>
<evidence type="ECO:0000256" key="5">
    <source>
        <dbReference type="ARBA" id="ARBA00023136"/>
    </source>
</evidence>
<dbReference type="GO" id="GO:0005886">
    <property type="term" value="C:plasma membrane"/>
    <property type="evidence" value="ECO:0007669"/>
    <property type="project" value="UniProtKB-SubCell"/>
</dbReference>
<accession>W7Y2L4</accession>
<comment type="subcellular location">
    <subcellularLocation>
        <location evidence="1">Cell membrane</location>
        <topology evidence="1">Multi-pass membrane protein</topology>
    </subcellularLocation>
</comment>
<feature type="transmembrane region" description="Helical" evidence="6">
    <location>
        <begin position="112"/>
        <end position="135"/>
    </location>
</feature>
<evidence type="ECO:0000313" key="8">
    <source>
        <dbReference type="Proteomes" id="UP000019402"/>
    </source>
</evidence>
<feature type="transmembrane region" description="Helical" evidence="6">
    <location>
        <begin position="267"/>
        <end position="289"/>
    </location>
</feature>
<evidence type="ECO:0000256" key="6">
    <source>
        <dbReference type="SAM" id="Phobius"/>
    </source>
</evidence>
<dbReference type="AlphaFoldDB" id="W7Y2L4"/>
<sequence length="496" mass="56549">MGKFKSLAGDTIVYGGSTILVRLLNWLLMPYYIRTMDGIQYGIVTQLYSYIAILLVILTYGFETSFFRFAKTKNYSSVFTTAIGSIFSTSLLFLWFVVIFKDSFSAWLSNGIPAKLVVIVALIVIIDAISSLIFAKIRYEGKSVRFGLLKLLNVLILISFNLFFLYWCPQNYGSNFFRLLDWYAFSDDQAFFVLLSNLFASFSILVVILPDVFNCIGKLDFRLLLNMYKYSFPILIVGITGMINIQIDKILIPKLVGGDEGLRQLAIYGANFKIGVLMAMFTQSFRLAFEPFFFKNHADNKRPGMYSDILKFFTLFGLLIFLGVTFFMDFINIVLTEEYEQGNVIIPIVLVAQLLSGIYFTLSVWYKVTDNTKYGAFMGIVGSIITVSLNFILIPVIGYIGAALASLICFAVMVGLSIYWGNKHSNIRYNWWPILRYIALAAVIYVTGIYILPLINIYKSDFSILWYDILLYGVRIGLIIVFLGFVYLKEFKKKLI</sequence>
<feature type="transmembrane region" description="Helical" evidence="6">
    <location>
        <begin position="464"/>
        <end position="488"/>
    </location>
</feature>
<dbReference type="PANTHER" id="PTHR30250:SF11">
    <property type="entry name" value="O-ANTIGEN TRANSPORTER-RELATED"/>
    <property type="match status" value="1"/>
</dbReference>
<feature type="transmembrane region" description="Helical" evidence="6">
    <location>
        <begin position="230"/>
        <end position="247"/>
    </location>
</feature>
<dbReference type="RefSeq" id="WP_044212015.1">
    <property type="nucleotide sequence ID" value="NZ_BAMD01000003.1"/>
</dbReference>
<evidence type="ECO:0000256" key="1">
    <source>
        <dbReference type="ARBA" id="ARBA00004651"/>
    </source>
</evidence>
<gene>
    <name evidence="7" type="ORF">JCM21142_415</name>
</gene>
<keyword evidence="8" id="KW-1185">Reference proteome</keyword>
<evidence type="ECO:0000313" key="7">
    <source>
        <dbReference type="EMBL" id="GAF01798.1"/>
    </source>
</evidence>
<feature type="transmembrane region" description="Helical" evidence="6">
    <location>
        <begin position="74"/>
        <end position="100"/>
    </location>
</feature>
<dbReference type="eggNOG" id="COG2244">
    <property type="taxonomic scope" value="Bacteria"/>
</dbReference>
<feature type="transmembrane region" description="Helical" evidence="6">
    <location>
        <begin position="399"/>
        <end position="422"/>
    </location>
</feature>
<dbReference type="EMBL" id="BAMD01000003">
    <property type="protein sequence ID" value="GAF01798.1"/>
    <property type="molecule type" value="Genomic_DNA"/>
</dbReference>
<organism evidence="7 8">
    <name type="scientific">Saccharicrinis fermentans DSM 9555 = JCM 21142</name>
    <dbReference type="NCBI Taxonomy" id="869213"/>
    <lineage>
        <taxon>Bacteria</taxon>
        <taxon>Pseudomonadati</taxon>
        <taxon>Bacteroidota</taxon>
        <taxon>Bacteroidia</taxon>
        <taxon>Marinilabiliales</taxon>
        <taxon>Marinilabiliaceae</taxon>
        <taxon>Saccharicrinis</taxon>
    </lineage>
</organism>
<dbReference type="OrthoDB" id="9814608at2"/>
<proteinExistence type="predicted"/>
<dbReference type="STRING" id="869213.GCA_000517085_03588"/>
<evidence type="ECO:0000256" key="4">
    <source>
        <dbReference type="ARBA" id="ARBA00022989"/>
    </source>
</evidence>
<keyword evidence="5 6" id="KW-0472">Membrane</keyword>
<feature type="transmembrane region" description="Helical" evidence="6">
    <location>
        <begin position="147"/>
        <end position="167"/>
    </location>
</feature>
<evidence type="ECO:0000256" key="3">
    <source>
        <dbReference type="ARBA" id="ARBA00022692"/>
    </source>
</evidence>
<keyword evidence="4 6" id="KW-1133">Transmembrane helix</keyword>
<reference evidence="7 8" key="1">
    <citation type="journal article" date="2014" name="Genome Announc.">
        <title>Draft Genome Sequence of Cytophaga fermentans JCM 21142T, a Facultative Anaerobe Isolated from Marine Mud.</title>
        <authorList>
            <person name="Starns D."/>
            <person name="Oshima K."/>
            <person name="Suda W."/>
            <person name="Iino T."/>
            <person name="Yuki M."/>
            <person name="Inoue J."/>
            <person name="Kitamura K."/>
            <person name="Iida T."/>
            <person name="Darby A."/>
            <person name="Hattori M."/>
            <person name="Ohkuma M."/>
        </authorList>
    </citation>
    <scope>NUCLEOTIDE SEQUENCE [LARGE SCALE GENOMIC DNA]</scope>
    <source>
        <strain evidence="7 8">JCM 21142</strain>
    </source>
</reference>
<dbReference type="InterPro" id="IPR050833">
    <property type="entry name" value="Poly_Biosynth_Transport"/>
</dbReference>